<protein>
    <submittedName>
        <fullName evidence="1">Uncharacterized protein</fullName>
    </submittedName>
</protein>
<sequence>MSFFLFVLSLQSKRHKHGDQNPKDCDFKDHFPDDSCQRLTLSGGLSSSIEGLINEAKQQCGLKGSFKLQFMDSLFGNEFFNLTSVSEVEDKEVTVNSLKNKPAGKRTAAFGVKKAKRAEVKFCPMYPSEETEESLDAMQKSILLDVKKKNNREVVKYKMEHTFAHRRHEVVHDAPMVKDFMAKWPALFDVIEGMDEESINDAIEDTCVGIYVLKEQAASTDIRIV</sequence>
<evidence type="ECO:0000313" key="1">
    <source>
        <dbReference type="EMBL" id="KAF6736292.1"/>
    </source>
</evidence>
<dbReference type="PANTHER" id="PTHR31025:SF27">
    <property type="entry name" value="SI:CH211-193K19.2-RELATED"/>
    <property type="match status" value="1"/>
</dbReference>
<gene>
    <name evidence="1" type="ORF">FQA47_017228</name>
</gene>
<dbReference type="EMBL" id="WKFB01000090">
    <property type="protein sequence ID" value="KAF6736292.1"/>
    <property type="molecule type" value="Genomic_DNA"/>
</dbReference>
<dbReference type="Proteomes" id="UP000646548">
    <property type="component" value="Unassembled WGS sequence"/>
</dbReference>
<dbReference type="PANTHER" id="PTHR31025">
    <property type="entry name" value="SI:CH211-196P9.1-RELATED"/>
    <property type="match status" value="1"/>
</dbReference>
<evidence type="ECO:0000313" key="2">
    <source>
        <dbReference type="Proteomes" id="UP000646548"/>
    </source>
</evidence>
<name>A0A834FLY5_ORYME</name>
<accession>A0A834FLY5</accession>
<organism evidence="1 2">
    <name type="scientific">Oryzias melastigma</name>
    <name type="common">Marine medaka</name>
    <dbReference type="NCBI Taxonomy" id="30732"/>
    <lineage>
        <taxon>Eukaryota</taxon>
        <taxon>Metazoa</taxon>
        <taxon>Chordata</taxon>
        <taxon>Craniata</taxon>
        <taxon>Vertebrata</taxon>
        <taxon>Euteleostomi</taxon>
        <taxon>Actinopterygii</taxon>
        <taxon>Neopterygii</taxon>
        <taxon>Teleostei</taxon>
        <taxon>Neoteleostei</taxon>
        <taxon>Acanthomorphata</taxon>
        <taxon>Ovalentaria</taxon>
        <taxon>Atherinomorphae</taxon>
        <taxon>Beloniformes</taxon>
        <taxon>Adrianichthyidae</taxon>
        <taxon>Oryziinae</taxon>
        <taxon>Oryzias</taxon>
    </lineage>
</organism>
<comment type="caution">
    <text evidence="1">The sequence shown here is derived from an EMBL/GenBank/DDBJ whole genome shotgun (WGS) entry which is preliminary data.</text>
</comment>
<dbReference type="AlphaFoldDB" id="A0A834FLY5"/>
<proteinExistence type="predicted"/>
<reference evidence="1" key="1">
    <citation type="journal article" name="BMC Genomics">
        <title>Long-read sequencing and de novo genome assembly of marine medaka (Oryzias melastigma).</title>
        <authorList>
            <person name="Liang P."/>
            <person name="Saqib H.S.A."/>
            <person name="Ni X."/>
            <person name="Shen Y."/>
        </authorList>
    </citation>
    <scope>NUCLEOTIDE SEQUENCE</scope>
    <source>
        <strain evidence="1">Bigg-433</strain>
    </source>
</reference>